<reference evidence="2" key="1">
    <citation type="submission" date="2024-05" db="EMBL/GenBank/DDBJ databases">
        <title>Planctomycetes of the genus Singulisphaera possess chitinolytic capabilities.</title>
        <authorList>
            <person name="Ivanova A."/>
        </authorList>
    </citation>
    <scope>NUCLEOTIDE SEQUENCE</scope>
    <source>
        <strain evidence="2">Ch08T</strain>
    </source>
</reference>
<feature type="region of interest" description="Disordered" evidence="1">
    <location>
        <begin position="1"/>
        <end position="21"/>
    </location>
</feature>
<protein>
    <submittedName>
        <fullName evidence="2">Uncharacterized protein</fullName>
    </submittedName>
</protein>
<gene>
    <name evidence="2" type="ORF">V5E97_12955</name>
</gene>
<evidence type="ECO:0000256" key="1">
    <source>
        <dbReference type="SAM" id="MobiDB-lite"/>
    </source>
</evidence>
<dbReference type="AlphaFoldDB" id="A0AAU7CNN7"/>
<organism evidence="2">
    <name type="scientific">Singulisphaera sp. Ch08</name>
    <dbReference type="NCBI Taxonomy" id="3120278"/>
    <lineage>
        <taxon>Bacteria</taxon>
        <taxon>Pseudomonadati</taxon>
        <taxon>Planctomycetota</taxon>
        <taxon>Planctomycetia</taxon>
        <taxon>Isosphaerales</taxon>
        <taxon>Isosphaeraceae</taxon>
        <taxon>Singulisphaera</taxon>
    </lineage>
</organism>
<dbReference type="RefSeq" id="WP_406699758.1">
    <property type="nucleotide sequence ID" value="NZ_CP155447.1"/>
</dbReference>
<dbReference type="EMBL" id="CP155447">
    <property type="protein sequence ID" value="XBH06910.1"/>
    <property type="molecule type" value="Genomic_DNA"/>
</dbReference>
<proteinExistence type="predicted"/>
<evidence type="ECO:0000313" key="2">
    <source>
        <dbReference type="EMBL" id="XBH06910.1"/>
    </source>
</evidence>
<name>A0AAU7CNN7_9BACT</name>
<accession>A0AAU7CNN7</accession>
<sequence length="46" mass="4774">MTGRGSPLAPPGLPGDNDGMLGIHPMEVMRMEGDKALVALRGDGVR</sequence>